<evidence type="ECO:0000256" key="5">
    <source>
        <dbReference type="ARBA" id="ARBA00022989"/>
    </source>
</evidence>
<comment type="caution">
    <text evidence="9">The sequence shown here is derived from an EMBL/GenBank/DDBJ whole genome shotgun (WGS) entry which is preliminary data.</text>
</comment>
<sequence length="292" mass="32794">MQPSSKLRRFHLFDCMNYIFMTLLGIMMIFPILHVLAKSLSSEAAINSGRVSLIPVDLTFDNYQVILNDPSILRAFGVSVFITVVGTLINLVSTASLAYPLSRQEYQGRKPILMLILVTFIFSAPLIPNFLLIKNLHLLDTLWALMIPGAISAYNLFIMRSFYMSLPNELIDCARTDGASELRIIWSVVLPLSKPIMATMGLFYAVTHWNSYSQALYYINSRTLYPLQLRLQEIVMNNSMAEAGGLMEELSNVSPSGVQMSVIIVSVLPIMLVYPFLQKYFVKGMLIGSIKS</sequence>
<evidence type="ECO:0000256" key="2">
    <source>
        <dbReference type="ARBA" id="ARBA00022448"/>
    </source>
</evidence>
<evidence type="ECO:0000256" key="1">
    <source>
        <dbReference type="ARBA" id="ARBA00004651"/>
    </source>
</evidence>
<evidence type="ECO:0000256" key="4">
    <source>
        <dbReference type="ARBA" id="ARBA00022692"/>
    </source>
</evidence>
<evidence type="ECO:0000313" key="10">
    <source>
        <dbReference type="Proteomes" id="UP000706926"/>
    </source>
</evidence>
<dbReference type="EMBL" id="JAGGKI010000006">
    <property type="protein sequence ID" value="MBP1893735.1"/>
    <property type="molecule type" value="Genomic_DNA"/>
</dbReference>
<feature type="transmembrane region" description="Helical" evidence="7">
    <location>
        <begin position="257"/>
        <end position="277"/>
    </location>
</feature>
<feature type="transmembrane region" description="Helical" evidence="7">
    <location>
        <begin position="72"/>
        <end position="99"/>
    </location>
</feature>
<accession>A0ABS4FBV4</accession>
<protein>
    <submittedName>
        <fullName evidence="9">Multiple sugar transport system permease protein/putative aldouronate transport system permease protein</fullName>
    </submittedName>
</protein>
<dbReference type="RefSeq" id="WP_210094826.1">
    <property type="nucleotide sequence ID" value="NZ_CP139098.1"/>
</dbReference>
<dbReference type="Proteomes" id="UP000706926">
    <property type="component" value="Unassembled WGS sequence"/>
</dbReference>
<evidence type="ECO:0000256" key="7">
    <source>
        <dbReference type="RuleBase" id="RU363032"/>
    </source>
</evidence>
<dbReference type="InterPro" id="IPR000515">
    <property type="entry name" value="MetI-like"/>
</dbReference>
<keyword evidence="3" id="KW-1003">Cell membrane</keyword>
<feature type="domain" description="ABC transmembrane type-1" evidence="8">
    <location>
        <begin position="76"/>
        <end position="271"/>
    </location>
</feature>
<comment type="subcellular location">
    <subcellularLocation>
        <location evidence="1 7">Cell membrane</location>
        <topology evidence="1 7">Multi-pass membrane protein</topology>
    </subcellularLocation>
</comment>
<name>A0ABS4FBV4_9BACL</name>
<dbReference type="CDD" id="cd06261">
    <property type="entry name" value="TM_PBP2"/>
    <property type="match status" value="1"/>
</dbReference>
<feature type="transmembrane region" description="Helical" evidence="7">
    <location>
        <begin position="143"/>
        <end position="163"/>
    </location>
</feature>
<keyword evidence="10" id="KW-1185">Reference proteome</keyword>
<comment type="similarity">
    <text evidence="7">Belongs to the binding-protein-dependent transport system permease family.</text>
</comment>
<feature type="transmembrane region" description="Helical" evidence="7">
    <location>
        <begin position="12"/>
        <end position="33"/>
    </location>
</feature>
<feature type="transmembrane region" description="Helical" evidence="7">
    <location>
        <begin position="111"/>
        <end position="131"/>
    </location>
</feature>
<keyword evidence="6 7" id="KW-0472">Membrane</keyword>
<evidence type="ECO:0000259" key="8">
    <source>
        <dbReference type="PROSITE" id="PS50928"/>
    </source>
</evidence>
<dbReference type="SUPFAM" id="SSF161098">
    <property type="entry name" value="MetI-like"/>
    <property type="match status" value="1"/>
</dbReference>
<proteinExistence type="inferred from homology"/>
<keyword evidence="9" id="KW-0762">Sugar transport</keyword>
<feature type="transmembrane region" description="Helical" evidence="7">
    <location>
        <begin position="184"/>
        <end position="206"/>
    </location>
</feature>
<dbReference type="Pfam" id="PF00528">
    <property type="entry name" value="BPD_transp_1"/>
    <property type="match status" value="1"/>
</dbReference>
<keyword evidence="5 7" id="KW-1133">Transmembrane helix</keyword>
<evidence type="ECO:0000256" key="3">
    <source>
        <dbReference type="ARBA" id="ARBA00022475"/>
    </source>
</evidence>
<keyword evidence="4 7" id="KW-0812">Transmembrane</keyword>
<dbReference type="InterPro" id="IPR035906">
    <property type="entry name" value="MetI-like_sf"/>
</dbReference>
<dbReference type="GeneID" id="95404810"/>
<gene>
    <name evidence="9" type="ORF">J2Z18_002838</name>
</gene>
<dbReference type="PROSITE" id="PS50928">
    <property type="entry name" value="ABC_TM1"/>
    <property type="match status" value="1"/>
</dbReference>
<dbReference type="Gene3D" id="1.10.3720.10">
    <property type="entry name" value="MetI-like"/>
    <property type="match status" value="1"/>
</dbReference>
<evidence type="ECO:0000256" key="6">
    <source>
        <dbReference type="ARBA" id="ARBA00023136"/>
    </source>
</evidence>
<dbReference type="PANTHER" id="PTHR43744:SF9">
    <property type="entry name" value="POLYGALACTURONAN_RHAMNOGALACTURONAN TRANSPORT SYSTEM PERMEASE PROTEIN YTCP"/>
    <property type="match status" value="1"/>
</dbReference>
<dbReference type="PANTHER" id="PTHR43744">
    <property type="entry name" value="ABC TRANSPORTER PERMEASE PROTEIN MG189-RELATED-RELATED"/>
    <property type="match status" value="1"/>
</dbReference>
<keyword evidence="2 7" id="KW-0813">Transport</keyword>
<evidence type="ECO:0000313" key="9">
    <source>
        <dbReference type="EMBL" id="MBP1893735.1"/>
    </source>
</evidence>
<reference evidence="9 10" key="1">
    <citation type="submission" date="2021-03" db="EMBL/GenBank/DDBJ databases">
        <title>Genomic Encyclopedia of Type Strains, Phase IV (KMG-IV): sequencing the most valuable type-strain genomes for metagenomic binning, comparative biology and taxonomic classification.</title>
        <authorList>
            <person name="Goeker M."/>
        </authorList>
    </citation>
    <scope>NUCLEOTIDE SEQUENCE [LARGE SCALE GENOMIC DNA]</scope>
    <source>
        <strain evidence="9 10">DSM 15596</strain>
    </source>
</reference>
<organism evidence="9 10">
    <name type="scientific">Paenibacillus lactis</name>
    <dbReference type="NCBI Taxonomy" id="228574"/>
    <lineage>
        <taxon>Bacteria</taxon>
        <taxon>Bacillati</taxon>
        <taxon>Bacillota</taxon>
        <taxon>Bacilli</taxon>
        <taxon>Bacillales</taxon>
        <taxon>Paenibacillaceae</taxon>
        <taxon>Paenibacillus</taxon>
    </lineage>
</organism>